<keyword evidence="3 7" id="KW-0032">Aminotransferase</keyword>
<evidence type="ECO:0000256" key="5">
    <source>
        <dbReference type="ARBA" id="ARBA00022898"/>
    </source>
</evidence>
<dbReference type="EMBL" id="QDKL01000001">
    <property type="protein sequence ID" value="RZF22512.1"/>
    <property type="molecule type" value="Genomic_DNA"/>
</dbReference>
<comment type="caution">
    <text evidence="7">The sequence shown here is derived from an EMBL/GenBank/DDBJ whole genome shotgun (WGS) entry which is preliminary data.</text>
</comment>
<comment type="similarity">
    <text evidence="2">Belongs to the class-I pyridoxal-phosphate-dependent aminotransferase family.</text>
</comment>
<feature type="domain" description="Aminotransferase class I/classII large" evidence="6">
    <location>
        <begin position="31"/>
        <end position="379"/>
    </location>
</feature>
<sequence>MKVSDRVNGIAPSGSIQVAAQITNLRNQGRDIIGLNVGEPDFSPRESILEAIYEALKAGKTRYSYVRGEPELRSAIAGYFNMRCKTDIHQENILVGNGSKQIIFNTFQSILNDGDEVIVPIPYWVTIPESIKLAGGESIFVNSKENFHLDIKAIKKAISKKTKAIYINTPNNPSGVVYTREELTELGKLCIEHDLMLVSDEAYESLTYDTEFISPLMLGEEIAKRSVSIQSFSKTFCMTGFRVGYMVAHEDFIKKVDSFQGHLCGNIPSFTQLGAVNAIKHQEEIIGEMLSTMKERRDVAFKLFSQLFKTNEPQGAFYLFLDITPYIEKGFVKDSMEMVQKLIEEAGVALVPGKFFGMDNYIRLAFTDTVERIELAYEKIQKVLA</sequence>
<accession>A0ABY0IIR7</accession>
<evidence type="ECO:0000313" key="8">
    <source>
        <dbReference type="Proteomes" id="UP000443582"/>
    </source>
</evidence>
<gene>
    <name evidence="7" type="ORF">DAY19_01715</name>
</gene>
<dbReference type="PANTHER" id="PTHR46383:SF1">
    <property type="entry name" value="ASPARTATE AMINOTRANSFERASE"/>
    <property type="match status" value="1"/>
</dbReference>
<evidence type="ECO:0000256" key="1">
    <source>
        <dbReference type="ARBA" id="ARBA00001933"/>
    </source>
</evidence>
<dbReference type="PANTHER" id="PTHR46383">
    <property type="entry name" value="ASPARTATE AMINOTRANSFERASE"/>
    <property type="match status" value="1"/>
</dbReference>
<dbReference type="Pfam" id="PF00155">
    <property type="entry name" value="Aminotran_1_2"/>
    <property type="match status" value="1"/>
</dbReference>
<keyword evidence="8" id="KW-1185">Reference proteome</keyword>
<proteinExistence type="inferred from homology"/>
<evidence type="ECO:0000256" key="2">
    <source>
        <dbReference type="ARBA" id="ARBA00007441"/>
    </source>
</evidence>
<dbReference type="SUPFAM" id="SSF53383">
    <property type="entry name" value="PLP-dependent transferases"/>
    <property type="match status" value="1"/>
</dbReference>
<dbReference type="InterPro" id="IPR004839">
    <property type="entry name" value="Aminotransferase_I/II_large"/>
</dbReference>
<evidence type="ECO:0000259" key="6">
    <source>
        <dbReference type="Pfam" id="PF00155"/>
    </source>
</evidence>
<evidence type="ECO:0000313" key="7">
    <source>
        <dbReference type="EMBL" id="RZF22512.1"/>
    </source>
</evidence>
<evidence type="ECO:0000256" key="3">
    <source>
        <dbReference type="ARBA" id="ARBA00022576"/>
    </source>
</evidence>
<dbReference type="Gene3D" id="3.90.1150.10">
    <property type="entry name" value="Aspartate Aminotransferase, domain 1"/>
    <property type="match status" value="1"/>
</dbReference>
<keyword evidence="5" id="KW-0663">Pyridoxal phosphate</keyword>
<dbReference type="InterPro" id="IPR015422">
    <property type="entry name" value="PyrdxlP-dep_Trfase_small"/>
</dbReference>
<dbReference type="CDD" id="cd00609">
    <property type="entry name" value="AAT_like"/>
    <property type="match status" value="1"/>
</dbReference>
<organism evidence="7 8">
    <name type="scientific">Halobacteriovorax vibrionivorans</name>
    <dbReference type="NCBI Taxonomy" id="2152716"/>
    <lineage>
        <taxon>Bacteria</taxon>
        <taxon>Pseudomonadati</taxon>
        <taxon>Bdellovibrionota</taxon>
        <taxon>Bacteriovoracia</taxon>
        <taxon>Bacteriovoracales</taxon>
        <taxon>Halobacteriovoraceae</taxon>
        <taxon>Halobacteriovorax</taxon>
    </lineage>
</organism>
<protein>
    <submittedName>
        <fullName evidence="7">Pyridoxal phosphate-dependent aminotransferase</fullName>
    </submittedName>
</protein>
<dbReference type="GO" id="GO:0008483">
    <property type="term" value="F:transaminase activity"/>
    <property type="evidence" value="ECO:0007669"/>
    <property type="project" value="UniProtKB-KW"/>
</dbReference>
<name>A0ABY0IIR7_9BACT</name>
<dbReference type="RefSeq" id="WP_114705457.1">
    <property type="nucleotide sequence ID" value="NZ_QDKL01000001.1"/>
</dbReference>
<dbReference type="InterPro" id="IPR015424">
    <property type="entry name" value="PyrdxlP-dep_Trfase"/>
</dbReference>
<evidence type="ECO:0000256" key="4">
    <source>
        <dbReference type="ARBA" id="ARBA00022679"/>
    </source>
</evidence>
<dbReference type="Proteomes" id="UP000443582">
    <property type="component" value="Unassembled WGS sequence"/>
</dbReference>
<dbReference type="InterPro" id="IPR015421">
    <property type="entry name" value="PyrdxlP-dep_Trfase_major"/>
</dbReference>
<dbReference type="InterPro" id="IPR050596">
    <property type="entry name" value="AspAT/PAT-like"/>
</dbReference>
<comment type="cofactor">
    <cofactor evidence="1">
        <name>pyridoxal 5'-phosphate</name>
        <dbReference type="ChEBI" id="CHEBI:597326"/>
    </cofactor>
</comment>
<dbReference type="Gene3D" id="3.40.640.10">
    <property type="entry name" value="Type I PLP-dependent aspartate aminotransferase-like (Major domain)"/>
    <property type="match status" value="1"/>
</dbReference>
<keyword evidence="4" id="KW-0808">Transferase</keyword>
<reference evidence="8" key="1">
    <citation type="journal article" date="2019" name="Int. J. Syst. Evol. Microbiol.">
        <title>Halobacteriovorax valvorus sp. nov., a novel prokaryotic predator isolated from coastal seawater of China.</title>
        <authorList>
            <person name="Chen M.-X."/>
        </authorList>
    </citation>
    <scope>NUCLEOTIDE SEQUENCE [LARGE SCALE GENOMIC DNA]</scope>
    <source>
        <strain evidence="8">BL9</strain>
    </source>
</reference>